<dbReference type="EMBL" id="CP011126">
    <property type="protein sequence ID" value="AKQ33991.1"/>
    <property type="molecule type" value="Genomic_DNA"/>
</dbReference>
<protein>
    <submittedName>
        <fullName evidence="2">Uncharacterized protein</fullName>
    </submittedName>
</protein>
<keyword evidence="1" id="KW-0472">Membrane</keyword>
<feature type="transmembrane region" description="Helical" evidence="1">
    <location>
        <begin position="24"/>
        <end position="42"/>
    </location>
</feature>
<keyword evidence="1" id="KW-1133">Transmembrane helix</keyword>
<reference evidence="2 3" key="1">
    <citation type="journal article" date="2015" name="Genome Biol. Evol.">
        <title>Distinctive Genome Reduction Rates Revealed by Genomic Analyses of Two Coxiella-Like Endosymbionts in Ticks.</title>
        <authorList>
            <person name="Gottlieb Y."/>
            <person name="Lalzar I."/>
            <person name="Klasson L."/>
        </authorList>
    </citation>
    <scope>NUCLEOTIDE SEQUENCE [LARGE SCALE GENOMIC DNA]</scope>
    <source>
        <strain evidence="2 3">CRt</strain>
    </source>
</reference>
<evidence type="ECO:0000256" key="1">
    <source>
        <dbReference type="SAM" id="Phobius"/>
    </source>
</evidence>
<sequence length="83" mass="10029">MELSTELSTSPYGENKIKKYKRQTITLILFIIVVLFLDWQIYELINENRKSERLSFPKTTRYSNHSFSQYTTLKPTFKNIYRI</sequence>
<gene>
    <name evidence="2" type="ORF">CleRT_14940</name>
</gene>
<evidence type="ECO:0000313" key="3">
    <source>
        <dbReference type="Proteomes" id="UP000063965"/>
    </source>
</evidence>
<evidence type="ECO:0000313" key="2">
    <source>
        <dbReference type="EMBL" id="AKQ33991.1"/>
    </source>
</evidence>
<proteinExistence type="predicted"/>
<organism evidence="2 3">
    <name type="scientific">Candidatus Coxiella mudrowiae</name>
    <dbReference type="NCBI Taxonomy" id="2054173"/>
    <lineage>
        <taxon>Bacteria</taxon>
        <taxon>Pseudomonadati</taxon>
        <taxon>Pseudomonadota</taxon>
        <taxon>Gammaproteobacteria</taxon>
        <taxon>Legionellales</taxon>
        <taxon>Coxiellaceae</taxon>
        <taxon>Coxiella</taxon>
    </lineage>
</organism>
<accession>A0ABN4HRR9</accession>
<name>A0ABN4HRR9_9COXI</name>
<dbReference type="Proteomes" id="UP000063965">
    <property type="component" value="Chromosome"/>
</dbReference>
<keyword evidence="1" id="KW-0812">Transmembrane</keyword>
<keyword evidence="3" id="KW-1185">Reference proteome</keyword>